<feature type="signal peptide" evidence="1">
    <location>
        <begin position="1"/>
        <end position="24"/>
    </location>
</feature>
<evidence type="ECO:0000313" key="2">
    <source>
        <dbReference type="EMBL" id="MDF8334036.1"/>
    </source>
</evidence>
<dbReference type="PANTHER" id="PTHR33361:SF2">
    <property type="entry name" value="DUF885 DOMAIN-CONTAINING PROTEIN"/>
    <property type="match status" value="1"/>
</dbReference>
<dbReference type="InterPro" id="IPR010281">
    <property type="entry name" value="DUF885"/>
</dbReference>
<proteinExistence type="predicted"/>
<dbReference type="Proteomes" id="UP001222770">
    <property type="component" value="Unassembled WGS sequence"/>
</dbReference>
<protein>
    <submittedName>
        <fullName evidence="2">DUF885 family protein</fullName>
    </submittedName>
</protein>
<accession>A0ABT6CJR5</accession>
<dbReference type="Pfam" id="PF05960">
    <property type="entry name" value="DUF885"/>
    <property type="match status" value="1"/>
</dbReference>
<organism evidence="2 3">
    <name type="scientific">Novosphingobium cyanobacteriorum</name>
    <dbReference type="NCBI Taxonomy" id="3024215"/>
    <lineage>
        <taxon>Bacteria</taxon>
        <taxon>Pseudomonadati</taxon>
        <taxon>Pseudomonadota</taxon>
        <taxon>Alphaproteobacteria</taxon>
        <taxon>Sphingomonadales</taxon>
        <taxon>Sphingomonadaceae</taxon>
        <taxon>Novosphingobium</taxon>
    </lineage>
</organism>
<keyword evidence="1" id="KW-0732">Signal</keyword>
<dbReference type="RefSeq" id="WP_277278313.1">
    <property type="nucleotide sequence ID" value="NZ_JAROCY010000011.1"/>
</dbReference>
<keyword evidence="3" id="KW-1185">Reference proteome</keyword>
<evidence type="ECO:0000256" key="1">
    <source>
        <dbReference type="SAM" id="SignalP"/>
    </source>
</evidence>
<sequence length="601" mass="65003">MDRRQFVIGSGAAAAATFTMPAWAATPASGDAALNALFDRIFNEGLDLSPESVSGYGLDKGARAGAKALLDDRTAAGRARSADVARRALADFAKVDRSSLSDSARVNLDVVAYLQQMRLDGPRLNVDSVQQPYRIYQQGGAYFSLPDFLDSRHTIDTAADAEAYLARLSLMGTALDQDSAEQRAQAARGLVAPGWSLDLALGQMQKLRAVAPADNTMVRSLVRRTAAKGIAGDWQGRAAGIVADTVYPALDRQIALLQDLRGKTRPGDGAWRIPGGDAIYAAALRQATTTEFSAEEIHRIGLEQVADITARLDTVLKAAGLTTGTVGERLAALNKQPAQSYPDTPEGRAALIASLNAGVAKMNALLPRAFATLPGLPLEIRAVPVEIQDGASNGYYYRAALDGSRPAIYWINLKEVSDWPKYSLPALTYHEGVPGHHHQLSVAQTAPDVPMLRRTAGLSAYSEGWALYAEQVADELGGYDGIEKAGYLQSFLFRAARLVVDTGLHTKRWSREQATDYLATTTGYARPRCQREVERYCTLIGQACSYKMGHIAWTRAREKAQKTLGPKFDIRAFHEVLREGAMPLSILEKRIDERTAAALKG</sequence>
<gene>
    <name evidence="2" type="ORF">POM99_12550</name>
</gene>
<dbReference type="PROSITE" id="PS51318">
    <property type="entry name" value="TAT"/>
    <property type="match status" value="1"/>
</dbReference>
<feature type="chain" id="PRO_5045526118" evidence="1">
    <location>
        <begin position="25"/>
        <end position="601"/>
    </location>
</feature>
<dbReference type="EMBL" id="JAROCY010000011">
    <property type="protein sequence ID" value="MDF8334036.1"/>
    <property type="molecule type" value="Genomic_DNA"/>
</dbReference>
<comment type="caution">
    <text evidence="2">The sequence shown here is derived from an EMBL/GenBank/DDBJ whole genome shotgun (WGS) entry which is preliminary data.</text>
</comment>
<evidence type="ECO:0000313" key="3">
    <source>
        <dbReference type="Proteomes" id="UP001222770"/>
    </source>
</evidence>
<dbReference type="PANTHER" id="PTHR33361">
    <property type="entry name" value="GLR0591 PROTEIN"/>
    <property type="match status" value="1"/>
</dbReference>
<reference evidence="2 3" key="1">
    <citation type="submission" date="2023-03" db="EMBL/GenBank/DDBJ databases">
        <title>Novosphingobium cyanobacteriorum sp. nov., isolated from a eutrophic reservoir during the Microcystis bloom period.</title>
        <authorList>
            <person name="Kang M."/>
            <person name="Le V."/>
            <person name="Ko S.-R."/>
            <person name="Lee S.-A."/>
            <person name="Ahn C.-Y."/>
        </authorList>
    </citation>
    <scope>NUCLEOTIDE SEQUENCE [LARGE SCALE GENOMIC DNA]</scope>
    <source>
        <strain evidence="2 3">HBC54</strain>
    </source>
</reference>
<dbReference type="InterPro" id="IPR006311">
    <property type="entry name" value="TAT_signal"/>
</dbReference>
<name>A0ABT6CJR5_9SPHN</name>